<protein>
    <submittedName>
        <fullName evidence="2">Helix-turn-helix transcriptional regulator</fullName>
    </submittedName>
</protein>
<comment type="caution">
    <text evidence="2">The sequence shown here is derived from an EMBL/GenBank/DDBJ whole genome shotgun (WGS) entry which is preliminary data.</text>
</comment>
<proteinExistence type="predicted"/>
<dbReference type="AlphaFoldDB" id="A0A5N8V7R4"/>
<dbReference type="SUPFAM" id="SSF47413">
    <property type="entry name" value="lambda repressor-like DNA-binding domains"/>
    <property type="match status" value="1"/>
</dbReference>
<evidence type="ECO:0000313" key="3">
    <source>
        <dbReference type="Proteomes" id="UP000325849"/>
    </source>
</evidence>
<dbReference type="Proteomes" id="UP000325849">
    <property type="component" value="Unassembled WGS sequence"/>
</dbReference>
<gene>
    <name evidence="2" type="ORF">FNH09_08300</name>
</gene>
<dbReference type="CDD" id="cd00093">
    <property type="entry name" value="HTH_XRE"/>
    <property type="match status" value="1"/>
</dbReference>
<dbReference type="GO" id="GO:0003677">
    <property type="term" value="F:DNA binding"/>
    <property type="evidence" value="ECO:0007669"/>
    <property type="project" value="InterPro"/>
</dbReference>
<keyword evidence="3" id="KW-1185">Reference proteome</keyword>
<dbReference type="InterPro" id="IPR010982">
    <property type="entry name" value="Lambda_DNA-bd_dom_sf"/>
</dbReference>
<dbReference type="Gene3D" id="1.25.40.10">
    <property type="entry name" value="Tetratricopeptide repeat domain"/>
    <property type="match status" value="1"/>
</dbReference>
<sequence length="393" mass="42095">MHETFAQALRRLRGPLSLRDVAQLASCGKSTIADLENERRHPSPELAATLDRALHADGELAALADSGTSVMEQVDALQAGLTECLASGPMTDAGLGEWEFTVARHGRATRYRPEADHLPDLAADFGDLRLALTHRHSPAAHRRLTIAAAQMSGLMALTLLKLGDDRARSWWRTGRTAAAAADDRATLSWMYAQEAYQLYYGGDARGAVELAVRARHLAGALPCVGPALAAPLEARAHAQLGAHTAAADALTAAETALRRLPDESRAASAFGYSESQLRFHAGNAWTHLGDTTAAAAEHARALELYPTTDRMDIALVRLDQAMCTALDGDPGAAAALAAQTITALPPEHRSVLITYRARQVARRVPETRELRVLRELLALPAGERGESADQRGD</sequence>
<dbReference type="EMBL" id="VJZD01000023">
    <property type="protein sequence ID" value="MPY31300.1"/>
    <property type="molecule type" value="Genomic_DNA"/>
</dbReference>
<feature type="domain" description="HTH cro/C1-type" evidence="1">
    <location>
        <begin position="16"/>
        <end position="61"/>
    </location>
</feature>
<dbReference type="PROSITE" id="PS50943">
    <property type="entry name" value="HTH_CROC1"/>
    <property type="match status" value="1"/>
</dbReference>
<dbReference type="Pfam" id="PF13560">
    <property type="entry name" value="HTH_31"/>
    <property type="match status" value="1"/>
</dbReference>
<organism evidence="2 3">
    <name type="scientific">Streptomyces adustus</name>
    <dbReference type="NCBI Taxonomy" id="1609272"/>
    <lineage>
        <taxon>Bacteria</taxon>
        <taxon>Bacillati</taxon>
        <taxon>Actinomycetota</taxon>
        <taxon>Actinomycetes</taxon>
        <taxon>Kitasatosporales</taxon>
        <taxon>Streptomycetaceae</taxon>
        <taxon>Streptomyces</taxon>
    </lineage>
</organism>
<accession>A0A5N8V7R4</accession>
<dbReference type="InterPro" id="IPR011990">
    <property type="entry name" value="TPR-like_helical_dom_sf"/>
</dbReference>
<dbReference type="Gene3D" id="1.10.260.40">
    <property type="entry name" value="lambda repressor-like DNA-binding domains"/>
    <property type="match status" value="1"/>
</dbReference>
<dbReference type="OrthoDB" id="3504241at2"/>
<dbReference type="SMART" id="SM00530">
    <property type="entry name" value="HTH_XRE"/>
    <property type="match status" value="1"/>
</dbReference>
<reference evidence="2 3" key="1">
    <citation type="submission" date="2019-07" db="EMBL/GenBank/DDBJ databases">
        <title>New species of Amycolatopsis and Streptomyces.</title>
        <authorList>
            <person name="Duangmal K."/>
            <person name="Teo W.F.A."/>
            <person name="Lipun K."/>
        </authorList>
    </citation>
    <scope>NUCLEOTIDE SEQUENCE [LARGE SCALE GENOMIC DNA]</scope>
    <source>
        <strain evidence="2 3">NBRC 109810</strain>
    </source>
</reference>
<evidence type="ECO:0000259" key="1">
    <source>
        <dbReference type="PROSITE" id="PS50943"/>
    </source>
</evidence>
<dbReference type="RefSeq" id="WP_152886104.1">
    <property type="nucleotide sequence ID" value="NZ_VJZD01000023.1"/>
</dbReference>
<evidence type="ECO:0000313" key="2">
    <source>
        <dbReference type="EMBL" id="MPY31300.1"/>
    </source>
</evidence>
<dbReference type="InterPro" id="IPR001387">
    <property type="entry name" value="Cro/C1-type_HTH"/>
</dbReference>
<name>A0A5N8V7R4_9ACTN</name>